<dbReference type="Gene3D" id="1.10.287.470">
    <property type="entry name" value="Helix hairpin bin"/>
    <property type="match status" value="1"/>
</dbReference>
<feature type="region of interest" description="Disordered" evidence="2">
    <location>
        <begin position="1"/>
        <end position="33"/>
    </location>
</feature>
<dbReference type="EMBL" id="JAVFKP010000002">
    <property type="protein sequence ID" value="MDQ4626173.1"/>
    <property type="molecule type" value="Genomic_DNA"/>
</dbReference>
<dbReference type="PANTHER" id="PTHR30386:SF24">
    <property type="entry name" value="MULTIDRUG RESISTANCE EFFLUX PUMP"/>
    <property type="match status" value="1"/>
</dbReference>
<sequence length="400" mass="42227">MTENNTTPPVPTPAPAAPPAPVPAASSTPPQPDRRHQWLSALAFASVALVGVLIVLYAWRLPPFTSPIVTTENATVRGQVTIIGTQLSGYVVEVTVQDFMDVKEGQLLVRIDDRIYQQRYEQAQAQLAAQQAALSNWAQQKASAQAGISVSEAVMANAEAQARKASADLNRVEQLVADGSLSQREHDQSRAAQAQMAAALAQARANLDIAQQSVHSVVVNKQALEAAVANAQAAVKAAKIDLDNTRIVAPSDGQLGQVTVRQGAYVNSGAQLMALVPRQMWVIANFKETQMNGVQEGQSATFHVDALDGAVLTGQVERISPATGSEFSVLPADNATGNYLKIAQRIPVRIRIDAGQANARRLVPGMSVVVSVDTSAVLNDSADNPAPPPAPKKATAKAKP</sequence>
<reference evidence="6 7" key="1">
    <citation type="submission" date="2023-08" db="EMBL/GenBank/DDBJ databases">
        <title>Draft genome sequence of Janthinobacterium lividum.</title>
        <authorList>
            <person name="Chun B.H."/>
            <person name="Lee Y."/>
        </authorList>
    </citation>
    <scope>NUCLEOTIDE SEQUENCE [LARGE SCALE GENOMIC DNA]</scope>
    <source>
        <strain evidence="6 7">AMJK</strain>
    </source>
</reference>
<name>A0ABU0XSR0_9BURK</name>
<feature type="compositionally biased region" description="Pro residues" evidence="2">
    <location>
        <begin position="8"/>
        <end position="22"/>
    </location>
</feature>
<dbReference type="InterPro" id="IPR058625">
    <property type="entry name" value="MdtA-like_BSH"/>
</dbReference>
<dbReference type="Gene3D" id="2.40.50.100">
    <property type="match status" value="1"/>
</dbReference>
<dbReference type="SUPFAM" id="SSF111369">
    <property type="entry name" value="HlyD-like secretion proteins"/>
    <property type="match status" value="3"/>
</dbReference>
<dbReference type="Proteomes" id="UP001237592">
    <property type="component" value="Unassembled WGS sequence"/>
</dbReference>
<dbReference type="InterPro" id="IPR050739">
    <property type="entry name" value="MFP"/>
</dbReference>
<protein>
    <submittedName>
        <fullName evidence="6">HlyD family secretion protein</fullName>
    </submittedName>
</protein>
<organism evidence="6 7">
    <name type="scientific">Janthinobacterium lividum</name>
    <dbReference type="NCBI Taxonomy" id="29581"/>
    <lineage>
        <taxon>Bacteria</taxon>
        <taxon>Pseudomonadati</taxon>
        <taxon>Pseudomonadota</taxon>
        <taxon>Betaproteobacteria</taxon>
        <taxon>Burkholderiales</taxon>
        <taxon>Oxalobacteraceae</taxon>
        <taxon>Janthinobacterium</taxon>
    </lineage>
</organism>
<evidence type="ECO:0000259" key="4">
    <source>
        <dbReference type="Pfam" id="PF25917"/>
    </source>
</evidence>
<keyword evidence="3" id="KW-0812">Transmembrane</keyword>
<evidence type="ECO:0000256" key="2">
    <source>
        <dbReference type="SAM" id="MobiDB-lite"/>
    </source>
</evidence>
<keyword evidence="7" id="KW-1185">Reference proteome</keyword>
<keyword evidence="3" id="KW-1133">Transmembrane helix</keyword>
<gene>
    <name evidence="6" type="ORF">RB624_09785</name>
</gene>
<evidence type="ECO:0000313" key="6">
    <source>
        <dbReference type="EMBL" id="MDQ4626173.1"/>
    </source>
</evidence>
<keyword evidence="3" id="KW-0472">Membrane</keyword>
<comment type="caution">
    <text evidence="6">The sequence shown here is derived from an EMBL/GenBank/DDBJ whole genome shotgun (WGS) entry which is preliminary data.</text>
</comment>
<feature type="transmembrane region" description="Helical" evidence="3">
    <location>
        <begin position="38"/>
        <end position="59"/>
    </location>
</feature>
<evidence type="ECO:0000313" key="7">
    <source>
        <dbReference type="Proteomes" id="UP001237592"/>
    </source>
</evidence>
<dbReference type="Pfam" id="PF25963">
    <property type="entry name" value="Beta-barrel_AAEA"/>
    <property type="match status" value="1"/>
</dbReference>
<feature type="domain" description="Multidrug resistance protein MdtA-like barrel-sandwich hybrid" evidence="4">
    <location>
        <begin position="83"/>
        <end position="276"/>
    </location>
</feature>
<proteinExistence type="predicted"/>
<feature type="coiled-coil region" evidence="1">
    <location>
        <begin position="120"/>
        <end position="175"/>
    </location>
</feature>
<dbReference type="Pfam" id="PF25917">
    <property type="entry name" value="BSH_RND"/>
    <property type="match status" value="1"/>
</dbReference>
<evidence type="ECO:0000256" key="3">
    <source>
        <dbReference type="SAM" id="Phobius"/>
    </source>
</evidence>
<dbReference type="RefSeq" id="WP_307778992.1">
    <property type="nucleotide sequence ID" value="NZ_JAVFKP010000002.1"/>
</dbReference>
<dbReference type="PANTHER" id="PTHR30386">
    <property type="entry name" value="MEMBRANE FUSION SUBUNIT OF EMRAB-TOLC MULTIDRUG EFFLUX PUMP"/>
    <property type="match status" value="1"/>
</dbReference>
<evidence type="ECO:0000256" key="1">
    <source>
        <dbReference type="SAM" id="Coils"/>
    </source>
</evidence>
<feature type="domain" description="p-hydroxybenzoic acid efflux pump subunit AaeA-like beta-barrel" evidence="5">
    <location>
        <begin position="281"/>
        <end position="372"/>
    </location>
</feature>
<dbReference type="Gene3D" id="2.40.30.170">
    <property type="match status" value="1"/>
</dbReference>
<dbReference type="InterPro" id="IPR058634">
    <property type="entry name" value="AaeA-lik-b-barrel"/>
</dbReference>
<evidence type="ECO:0000259" key="5">
    <source>
        <dbReference type="Pfam" id="PF25963"/>
    </source>
</evidence>
<feature type="region of interest" description="Disordered" evidence="2">
    <location>
        <begin position="378"/>
        <end position="400"/>
    </location>
</feature>
<accession>A0ABU0XSR0</accession>
<keyword evidence="1" id="KW-0175">Coiled coil</keyword>